<dbReference type="InterPro" id="IPR002563">
    <property type="entry name" value="Flavin_Rdtase-like_dom"/>
</dbReference>
<dbReference type="OrthoDB" id="9792858at2"/>
<name>A0A126UYY7_9RHOB</name>
<evidence type="ECO:0000313" key="5">
    <source>
        <dbReference type="Proteomes" id="UP000070371"/>
    </source>
</evidence>
<evidence type="ECO:0000256" key="1">
    <source>
        <dbReference type="ARBA" id="ARBA00008898"/>
    </source>
</evidence>
<dbReference type="GO" id="GO:0010181">
    <property type="term" value="F:FMN binding"/>
    <property type="evidence" value="ECO:0007669"/>
    <property type="project" value="InterPro"/>
</dbReference>
<keyword evidence="5" id="KW-1185">Reference proteome</keyword>
<gene>
    <name evidence="4" type="ORF">RC74_06200</name>
</gene>
<feature type="domain" description="Flavin reductase like" evidence="3">
    <location>
        <begin position="18"/>
        <end position="159"/>
    </location>
</feature>
<proteinExistence type="inferred from homology"/>
<dbReference type="KEGG" id="hat:RC74_06200"/>
<dbReference type="Proteomes" id="UP000070371">
    <property type="component" value="Chromosome"/>
</dbReference>
<evidence type="ECO:0000256" key="2">
    <source>
        <dbReference type="ARBA" id="ARBA00023002"/>
    </source>
</evidence>
<keyword evidence="2" id="KW-0560">Oxidoreductase</keyword>
<dbReference type="RefSeq" id="WP_039002806.1">
    <property type="nucleotide sequence ID" value="NZ_CP014327.1"/>
</dbReference>
<dbReference type="InterPro" id="IPR050268">
    <property type="entry name" value="NADH-dep_flavin_reductase"/>
</dbReference>
<dbReference type="InterPro" id="IPR012349">
    <property type="entry name" value="Split_barrel_FMN-bd"/>
</dbReference>
<evidence type="ECO:0000259" key="3">
    <source>
        <dbReference type="SMART" id="SM00903"/>
    </source>
</evidence>
<sequence>MTSFIPSRKTARDFRDALGLFGTGVTIVTVATPQGAMGITANSFASVSLDPPLVLWSPANASKRAVHFIQAEHYAIHILAKDQQELSGRFAKTPHAFEAHLYSECENGVPLIEGCLARFECRRHAIHEGGDHTIVVGEVERVNVGAGAPLLFHGGHFGTILPDA</sequence>
<dbReference type="SMART" id="SM00903">
    <property type="entry name" value="Flavin_Reduct"/>
    <property type="match status" value="1"/>
</dbReference>
<protein>
    <submittedName>
        <fullName evidence="4">Flavin oxidoreductase</fullName>
    </submittedName>
</protein>
<dbReference type="GO" id="GO:0042602">
    <property type="term" value="F:riboflavin reductase (NADPH) activity"/>
    <property type="evidence" value="ECO:0007669"/>
    <property type="project" value="TreeGrafter"/>
</dbReference>
<dbReference type="SUPFAM" id="SSF50475">
    <property type="entry name" value="FMN-binding split barrel"/>
    <property type="match status" value="1"/>
</dbReference>
<reference evidence="4 5" key="1">
    <citation type="submission" date="2016-02" db="EMBL/GenBank/DDBJ databases">
        <title>Complete genome sequence of Halocynthiibacter arcticus PAMC 20958t from arctic marine sediment.</title>
        <authorList>
            <person name="Lee Y.M."/>
            <person name="Baek K."/>
            <person name="Lee H.K."/>
            <person name="Shin S.C."/>
        </authorList>
    </citation>
    <scope>NUCLEOTIDE SEQUENCE [LARGE SCALE GENOMIC DNA]</scope>
    <source>
        <strain evidence="4">PAMC 20958</strain>
    </source>
</reference>
<comment type="similarity">
    <text evidence="1">Belongs to the non-flavoprotein flavin reductase family.</text>
</comment>
<accession>A0A126UYY7</accession>
<organism evidence="4 5">
    <name type="scientific">Falsihalocynthiibacter arcticus</name>
    <dbReference type="NCBI Taxonomy" id="1579316"/>
    <lineage>
        <taxon>Bacteria</taxon>
        <taxon>Pseudomonadati</taxon>
        <taxon>Pseudomonadota</taxon>
        <taxon>Alphaproteobacteria</taxon>
        <taxon>Rhodobacterales</taxon>
        <taxon>Roseobacteraceae</taxon>
        <taxon>Falsihalocynthiibacter</taxon>
    </lineage>
</organism>
<dbReference type="Pfam" id="PF01613">
    <property type="entry name" value="Flavin_Reduct"/>
    <property type="match status" value="1"/>
</dbReference>
<dbReference type="PANTHER" id="PTHR30466">
    <property type="entry name" value="FLAVIN REDUCTASE"/>
    <property type="match status" value="1"/>
</dbReference>
<dbReference type="STRING" id="1579316.RC74_06200"/>
<dbReference type="PANTHER" id="PTHR30466:SF11">
    <property type="entry name" value="FLAVIN-DEPENDENT MONOOXYGENASE, REDUCTASE SUBUNIT HSAB"/>
    <property type="match status" value="1"/>
</dbReference>
<dbReference type="Gene3D" id="2.30.110.10">
    <property type="entry name" value="Electron Transport, Fmn-binding Protein, Chain A"/>
    <property type="match status" value="1"/>
</dbReference>
<dbReference type="AlphaFoldDB" id="A0A126UYY7"/>
<evidence type="ECO:0000313" key="4">
    <source>
        <dbReference type="EMBL" id="AML50925.1"/>
    </source>
</evidence>
<dbReference type="EMBL" id="CP014327">
    <property type="protein sequence ID" value="AML50925.1"/>
    <property type="molecule type" value="Genomic_DNA"/>
</dbReference>